<name>A0A8T2U6D2_CERRI</name>
<gene>
    <name evidence="1" type="ORF">KP509_09G025100</name>
</gene>
<proteinExistence type="predicted"/>
<sequence length="37" mass="4230">MLLHGCQLATVGDQGGSTFWFCKMYITVMAKMNFWRG</sequence>
<organism evidence="1 2">
    <name type="scientific">Ceratopteris richardii</name>
    <name type="common">Triangle waterfern</name>
    <dbReference type="NCBI Taxonomy" id="49495"/>
    <lineage>
        <taxon>Eukaryota</taxon>
        <taxon>Viridiplantae</taxon>
        <taxon>Streptophyta</taxon>
        <taxon>Embryophyta</taxon>
        <taxon>Tracheophyta</taxon>
        <taxon>Polypodiopsida</taxon>
        <taxon>Polypodiidae</taxon>
        <taxon>Polypodiales</taxon>
        <taxon>Pteridineae</taxon>
        <taxon>Pteridaceae</taxon>
        <taxon>Parkerioideae</taxon>
        <taxon>Ceratopteris</taxon>
    </lineage>
</organism>
<evidence type="ECO:0000313" key="2">
    <source>
        <dbReference type="Proteomes" id="UP000825935"/>
    </source>
</evidence>
<keyword evidence="2" id="KW-1185">Reference proteome</keyword>
<accession>A0A8T2U6D2</accession>
<dbReference type="AlphaFoldDB" id="A0A8T2U6D2"/>
<protein>
    <submittedName>
        <fullName evidence="1">Uncharacterized protein</fullName>
    </submittedName>
</protein>
<evidence type="ECO:0000313" key="1">
    <source>
        <dbReference type="EMBL" id="KAH7428974.1"/>
    </source>
</evidence>
<reference evidence="1" key="1">
    <citation type="submission" date="2021-08" db="EMBL/GenBank/DDBJ databases">
        <title>WGS assembly of Ceratopteris richardii.</title>
        <authorList>
            <person name="Marchant D.B."/>
            <person name="Chen G."/>
            <person name="Jenkins J."/>
            <person name="Shu S."/>
            <person name="Leebens-Mack J."/>
            <person name="Grimwood J."/>
            <person name="Schmutz J."/>
            <person name="Soltis P."/>
            <person name="Soltis D."/>
            <person name="Chen Z.-H."/>
        </authorList>
    </citation>
    <scope>NUCLEOTIDE SEQUENCE</scope>
    <source>
        <strain evidence="1">Whitten #5841</strain>
        <tissue evidence="1">Leaf</tissue>
    </source>
</reference>
<dbReference type="EMBL" id="CM035414">
    <property type="protein sequence ID" value="KAH7428974.1"/>
    <property type="molecule type" value="Genomic_DNA"/>
</dbReference>
<dbReference type="Proteomes" id="UP000825935">
    <property type="component" value="Chromosome 9"/>
</dbReference>
<comment type="caution">
    <text evidence="1">The sequence shown here is derived from an EMBL/GenBank/DDBJ whole genome shotgun (WGS) entry which is preliminary data.</text>
</comment>